<protein>
    <recommendedName>
        <fullName evidence="1">TNase-like domain-containing protein</fullName>
    </recommendedName>
</protein>
<dbReference type="Pfam" id="PF00565">
    <property type="entry name" value="SNase"/>
    <property type="match status" value="1"/>
</dbReference>
<proteinExistence type="predicted"/>
<name>A0AAD1D6U7_SPHMI</name>
<dbReference type="Proteomes" id="UP000275727">
    <property type="component" value="Chromosome"/>
</dbReference>
<dbReference type="SUPFAM" id="SSF50199">
    <property type="entry name" value="Staphylococcal nuclease"/>
    <property type="match status" value="1"/>
</dbReference>
<evidence type="ECO:0000259" key="1">
    <source>
        <dbReference type="PROSITE" id="PS50830"/>
    </source>
</evidence>
<organism evidence="2 3">
    <name type="scientific">Sphingosinicella microcystinivorans</name>
    <dbReference type="NCBI Taxonomy" id="335406"/>
    <lineage>
        <taxon>Bacteria</taxon>
        <taxon>Pseudomonadati</taxon>
        <taxon>Pseudomonadota</taxon>
        <taxon>Alphaproteobacteria</taxon>
        <taxon>Sphingomonadales</taxon>
        <taxon>Sphingosinicellaceae</taxon>
        <taxon>Sphingosinicella</taxon>
    </lineage>
</organism>
<accession>A0AAD1D6U7</accession>
<dbReference type="AlphaFoldDB" id="A0AAD1D6U7"/>
<sequence length="112" mass="12243">MFAAALILSCIAPSVHDGDSLRCQGERVRLVGIDAPEMADSPRCKDGRRARSDCHEGRAVASRDYLRSLTRGEVRCTVTGRDTYGRALARCVSGGVDLNKAMVRAGMARRYR</sequence>
<dbReference type="PROSITE" id="PS50830">
    <property type="entry name" value="TNASE_3"/>
    <property type="match status" value="1"/>
</dbReference>
<feature type="domain" description="TNase-like" evidence="1">
    <location>
        <begin position="15"/>
        <end position="112"/>
    </location>
</feature>
<evidence type="ECO:0000313" key="2">
    <source>
        <dbReference type="EMBL" id="BBE33841.1"/>
    </source>
</evidence>
<reference evidence="2 3" key="1">
    <citation type="submission" date="2018-06" db="EMBL/GenBank/DDBJ databases">
        <title>Complete Genome Sequence of the Microcystin-Degrading Bacterium Sphingosinicella microcystinivorans Strain B-9.</title>
        <authorList>
            <person name="Jin H."/>
            <person name="Nishizawa T."/>
            <person name="Guo Y."/>
            <person name="Nishizawa A."/>
            <person name="Park H."/>
            <person name="Kato H."/>
            <person name="Tsuji K."/>
            <person name="Harada K."/>
        </authorList>
    </citation>
    <scope>NUCLEOTIDE SEQUENCE [LARGE SCALE GENOMIC DNA]</scope>
    <source>
        <strain evidence="2 3">B9</strain>
    </source>
</reference>
<dbReference type="InterPro" id="IPR035437">
    <property type="entry name" value="SNase_OB-fold_sf"/>
</dbReference>
<dbReference type="KEGG" id="smic:SmB9_14990"/>
<dbReference type="Gene3D" id="2.40.50.90">
    <property type="match status" value="1"/>
</dbReference>
<dbReference type="InterPro" id="IPR016071">
    <property type="entry name" value="Staphylococal_nuclease_OB-fold"/>
</dbReference>
<dbReference type="EMBL" id="AP018711">
    <property type="protein sequence ID" value="BBE33841.1"/>
    <property type="molecule type" value="Genomic_DNA"/>
</dbReference>
<evidence type="ECO:0000313" key="3">
    <source>
        <dbReference type="Proteomes" id="UP000275727"/>
    </source>
</evidence>
<gene>
    <name evidence="2" type="ORF">SmB9_14990</name>
</gene>